<gene>
    <name evidence="1" type="ORF">OXX778_LOCUS4611</name>
</gene>
<keyword evidence="2" id="KW-1185">Reference proteome</keyword>
<dbReference type="EMBL" id="CAJNOC010000462">
    <property type="protein sequence ID" value="CAF0764457.1"/>
    <property type="molecule type" value="Genomic_DNA"/>
</dbReference>
<organism evidence="1 2">
    <name type="scientific">Brachionus calyciflorus</name>
    <dbReference type="NCBI Taxonomy" id="104777"/>
    <lineage>
        <taxon>Eukaryota</taxon>
        <taxon>Metazoa</taxon>
        <taxon>Spiralia</taxon>
        <taxon>Gnathifera</taxon>
        <taxon>Rotifera</taxon>
        <taxon>Eurotatoria</taxon>
        <taxon>Monogononta</taxon>
        <taxon>Pseudotrocha</taxon>
        <taxon>Ploima</taxon>
        <taxon>Brachionidae</taxon>
        <taxon>Brachionus</taxon>
    </lineage>
</organism>
<dbReference type="InterPro" id="IPR036691">
    <property type="entry name" value="Endo/exonu/phosph_ase_sf"/>
</dbReference>
<name>A0A813Q9S1_9BILA</name>
<reference evidence="1" key="1">
    <citation type="submission" date="2021-02" db="EMBL/GenBank/DDBJ databases">
        <authorList>
            <person name="Nowell W R."/>
        </authorList>
    </citation>
    <scope>NUCLEOTIDE SEQUENCE</scope>
    <source>
        <strain evidence="1">Ploen Becks lab</strain>
    </source>
</reference>
<proteinExistence type="predicted"/>
<protein>
    <submittedName>
        <fullName evidence="1">Uncharacterized protein</fullName>
    </submittedName>
</protein>
<evidence type="ECO:0000313" key="1">
    <source>
        <dbReference type="EMBL" id="CAF0764457.1"/>
    </source>
</evidence>
<dbReference type="AlphaFoldDB" id="A0A813Q9S1"/>
<dbReference type="SUPFAM" id="SSF56219">
    <property type="entry name" value="DNase I-like"/>
    <property type="match status" value="1"/>
</dbReference>
<evidence type="ECO:0000313" key="2">
    <source>
        <dbReference type="Proteomes" id="UP000663879"/>
    </source>
</evidence>
<dbReference type="Proteomes" id="UP000663879">
    <property type="component" value="Unassembled WGS sequence"/>
</dbReference>
<sequence length="396" mass="45905">MIQNLDKLFKQNQRELETQLQNVLNTLRKIEKWTKKIQERIESNLQKLDQVKTTPKNNLFDNGKVDSTDKKFEKILQTGIEIMLKEGLAKSIDEIINFNSIDRKKNQEFIDDELRNKSLKIASNNIGGINNNSGYLNTLVLTHNVVCIQETWATNNPAEKVNGKRPPSGGLAFIVVNNIICDVKFINNRIGYIKFGDIMVFNLYLPYFNGQTELNLEFDILIEQLQDFIQRKQPQNVDYTYKKISNKKINKSWIDHVACYQEKLNQVKTKILYSDSNLSEHNALSTSIENIGDIINEFQNTKVERPKMNWLNLAHRLKYQDILEKKKNLGNITKNLCHIQNKNELKIKLTETITQLSSIMINSAKQVTRVNEMSKAKKKKIGCMKFKNGGMEIYKS</sequence>
<dbReference type="Gene3D" id="3.60.10.10">
    <property type="entry name" value="Endonuclease/exonuclease/phosphatase"/>
    <property type="match status" value="1"/>
</dbReference>
<accession>A0A813Q9S1</accession>
<comment type="caution">
    <text evidence="1">The sequence shown here is derived from an EMBL/GenBank/DDBJ whole genome shotgun (WGS) entry which is preliminary data.</text>
</comment>